<proteinExistence type="predicted"/>
<name>A0A1D2QS36_9GAMM</name>
<dbReference type="Pfam" id="PF14559">
    <property type="entry name" value="TPR_19"/>
    <property type="match status" value="1"/>
</dbReference>
<dbReference type="STRING" id="62101.AB835_03600"/>
<evidence type="ECO:0000313" key="1">
    <source>
        <dbReference type="EMBL" id="ODS24396.1"/>
    </source>
</evidence>
<comment type="caution">
    <text evidence="1">The sequence shown here is derived from an EMBL/GenBank/DDBJ whole genome shotgun (WGS) entry which is preliminary data.</text>
</comment>
<evidence type="ECO:0000313" key="2">
    <source>
        <dbReference type="Proteomes" id="UP000242502"/>
    </source>
</evidence>
<accession>A0A1D2QS36</accession>
<protein>
    <submittedName>
        <fullName evidence="1">Uncharacterized protein</fullName>
    </submittedName>
</protein>
<dbReference type="AlphaFoldDB" id="A0A1D2QS36"/>
<dbReference type="InterPro" id="IPR019734">
    <property type="entry name" value="TPR_rpt"/>
</dbReference>
<reference evidence="1 2" key="1">
    <citation type="journal article" date="2016" name="Appl. Environ. Microbiol.">
        <title>Lack of Overt Genome Reduction in the Bryostatin-Producing Bryozoan Symbiont "Candidatus Endobugula sertula".</title>
        <authorList>
            <person name="Miller I.J."/>
            <person name="Vanee N."/>
            <person name="Fong S.S."/>
            <person name="Lim-Fong G.E."/>
            <person name="Kwan J.C."/>
        </authorList>
    </citation>
    <scope>NUCLEOTIDE SEQUENCE [LARGE SCALE GENOMIC DNA]</scope>
    <source>
        <strain evidence="1">AB1-4</strain>
    </source>
</reference>
<gene>
    <name evidence="1" type="ORF">AB835_03600</name>
</gene>
<organism evidence="1 2">
    <name type="scientific">Candidatus Endobugula sertula</name>
    <name type="common">Bugula neritina bacterial symbiont</name>
    <dbReference type="NCBI Taxonomy" id="62101"/>
    <lineage>
        <taxon>Bacteria</taxon>
        <taxon>Pseudomonadati</taxon>
        <taxon>Pseudomonadota</taxon>
        <taxon>Gammaproteobacteria</taxon>
        <taxon>Cellvibrionales</taxon>
        <taxon>Cellvibrionaceae</taxon>
        <taxon>Candidatus Endobugula</taxon>
    </lineage>
</organism>
<dbReference type="InterPro" id="IPR011990">
    <property type="entry name" value="TPR-like_helical_dom_sf"/>
</dbReference>
<dbReference type="SMART" id="SM00028">
    <property type="entry name" value="TPR"/>
    <property type="match status" value="2"/>
</dbReference>
<sequence length="142" mass="16651">MNLLSFFYDKYLHIASAEENPIKVYEAADYVGWYLSTKGSWQKAYKYYELVYKLRPDSARAVSNYCNALFNVHRYDEAIAYCNEAIELDSDHPWSYYILSKTYERKGSPIPISRCLSTKRYESKVLSLPFIFIASFRLENSG</sequence>
<dbReference type="EMBL" id="MDLC01000009">
    <property type="protein sequence ID" value="ODS24396.1"/>
    <property type="molecule type" value="Genomic_DNA"/>
</dbReference>
<dbReference type="Proteomes" id="UP000242502">
    <property type="component" value="Unassembled WGS sequence"/>
</dbReference>
<dbReference type="SUPFAM" id="SSF48452">
    <property type="entry name" value="TPR-like"/>
    <property type="match status" value="1"/>
</dbReference>
<dbReference type="Gene3D" id="1.25.40.10">
    <property type="entry name" value="Tetratricopeptide repeat domain"/>
    <property type="match status" value="1"/>
</dbReference>